<keyword evidence="5" id="KW-0808">Transferase</keyword>
<comment type="catalytic activity">
    <reaction evidence="1">
        <text>ATP + protein L-histidine = ADP + protein N-phospho-L-histidine.</text>
        <dbReference type="EC" id="2.7.13.3"/>
    </reaction>
</comment>
<dbReference type="Pfam" id="PF02518">
    <property type="entry name" value="HATPase_c"/>
    <property type="match status" value="1"/>
</dbReference>
<dbReference type="SUPFAM" id="SSF55781">
    <property type="entry name" value="GAF domain-like"/>
    <property type="match status" value="1"/>
</dbReference>
<accession>A0ABT2CU97</accession>
<dbReference type="Pfam" id="PF00512">
    <property type="entry name" value="HisKA"/>
    <property type="match status" value="1"/>
</dbReference>
<dbReference type="EC" id="2.7.13.3" evidence="3"/>
<dbReference type="InterPro" id="IPR003018">
    <property type="entry name" value="GAF"/>
</dbReference>
<evidence type="ECO:0000256" key="2">
    <source>
        <dbReference type="ARBA" id="ARBA00006402"/>
    </source>
</evidence>
<dbReference type="CDD" id="cd00082">
    <property type="entry name" value="HisKA"/>
    <property type="match status" value="1"/>
</dbReference>
<dbReference type="SMART" id="SM00387">
    <property type="entry name" value="HATPase_c"/>
    <property type="match status" value="1"/>
</dbReference>
<keyword evidence="4 7" id="KW-0597">Phosphoprotein</keyword>
<evidence type="ECO:0000313" key="12">
    <source>
        <dbReference type="EMBL" id="MCS0657551.1"/>
    </source>
</evidence>
<dbReference type="RefSeq" id="WP_258810691.1">
    <property type="nucleotide sequence ID" value="NZ_JANUGU010000001.1"/>
</dbReference>
<dbReference type="SUPFAM" id="SSF55874">
    <property type="entry name" value="ATPase domain of HSP90 chaperone/DNA topoisomerase II/histidine kinase"/>
    <property type="match status" value="1"/>
</dbReference>
<dbReference type="Pfam" id="PF08448">
    <property type="entry name" value="PAS_4"/>
    <property type="match status" value="2"/>
</dbReference>
<dbReference type="InterPro" id="IPR016132">
    <property type="entry name" value="Phyto_chromo_attachment"/>
</dbReference>
<dbReference type="InterPro" id="IPR011006">
    <property type="entry name" value="CheY-like_superfamily"/>
</dbReference>
<evidence type="ECO:0000256" key="6">
    <source>
        <dbReference type="ARBA" id="ARBA00022777"/>
    </source>
</evidence>
<dbReference type="PROSITE" id="PS50109">
    <property type="entry name" value="HIS_KIN"/>
    <property type="match status" value="1"/>
</dbReference>
<dbReference type="EMBL" id="JANUGU010000001">
    <property type="protein sequence ID" value="MCS0657551.1"/>
    <property type="molecule type" value="Genomic_DNA"/>
</dbReference>
<dbReference type="PANTHER" id="PTHR43547:SF2">
    <property type="entry name" value="HYBRID SIGNAL TRANSDUCTION HISTIDINE KINASE C"/>
    <property type="match status" value="1"/>
</dbReference>
<feature type="domain" description="Histidine kinase" evidence="9">
    <location>
        <begin position="614"/>
        <end position="832"/>
    </location>
</feature>
<dbReference type="Gene3D" id="2.10.70.100">
    <property type="match status" value="1"/>
</dbReference>
<evidence type="ECO:0000256" key="4">
    <source>
        <dbReference type="ARBA" id="ARBA00022553"/>
    </source>
</evidence>
<dbReference type="PRINTS" id="PR00344">
    <property type="entry name" value="BCTRLSENSOR"/>
</dbReference>
<dbReference type="InterPro" id="IPR036097">
    <property type="entry name" value="HisK_dim/P_sf"/>
</dbReference>
<dbReference type="Gene3D" id="3.30.565.10">
    <property type="entry name" value="Histidine kinase-like ATPase, C-terminal domain"/>
    <property type="match status" value="1"/>
</dbReference>
<comment type="caution">
    <text evidence="12">The sequence shown here is derived from an EMBL/GenBank/DDBJ whole genome shotgun (WGS) entry which is preliminary data.</text>
</comment>
<dbReference type="Proteomes" id="UP001204621">
    <property type="component" value="Unassembled WGS sequence"/>
</dbReference>
<feature type="domain" description="Response regulatory" evidence="10">
    <location>
        <begin position="855"/>
        <end position="971"/>
    </location>
</feature>
<dbReference type="InterPro" id="IPR005467">
    <property type="entry name" value="His_kinase_dom"/>
</dbReference>
<dbReference type="SUPFAM" id="SSF52172">
    <property type="entry name" value="CheY-like"/>
    <property type="match status" value="1"/>
</dbReference>
<dbReference type="CDD" id="cd00130">
    <property type="entry name" value="PAS"/>
    <property type="match status" value="1"/>
</dbReference>
<dbReference type="InterPro" id="IPR036890">
    <property type="entry name" value="HATPase_C_sf"/>
</dbReference>
<dbReference type="InterPro" id="IPR013656">
    <property type="entry name" value="PAS_4"/>
</dbReference>
<feature type="domain" description="PAC" evidence="11">
    <location>
        <begin position="363"/>
        <end position="416"/>
    </location>
</feature>
<reference evidence="12 13" key="1">
    <citation type="submission" date="2022-08" db="EMBL/GenBank/DDBJ databases">
        <title>Reclassification of Massilia species as members of the genera Telluria, Duganella, Pseudoduganella, Mokoshia gen. nov. and Zemynaea gen. nov. using orthogonal and non-orthogonal genome-based approaches.</title>
        <authorList>
            <person name="Bowman J.P."/>
        </authorList>
    </citation>
    <scope>NUCLEOTIDE SEQUENCE [LARGE SCALE GENOMIC DNA]</scope>
    <source>
        <strain evidence="12 13">JCM 31606</strain>
    </source>
</reference>
<dbReference type="SMART" id="SM00448">
    <property type="entry name" value="REC"/>
    <property type="match status" value="1"/>
</dbReference>
<dbReference type="SUPFAM" id="SSF47384">
    <property type="entry name" value="Homodimeric domain of signal transducing histidine kinase"/>
    <property type="match status" value="1"/>
</dbReference>
<protein>
    <recommendedName>
        <fullName evidence="3">histidine kinase</fullName>
        <ecNumber evidence="3">2.7.13.3</ecNumber>
    </recommendedName>
</protein>
<gene>
    <name evidence="12" type="ORF">NX778_05670</name>
</gene>
<evidence type="ECO:0000256" key="7">
    <source>
        <dbReference type="PROSITE-ProRule" id="PRU00169"/>
    </source>
</evidence>
<dbReference type="InterPro" id="IPR003594">
    <property type="entry name" value="HATPase_dom"/>
</dbReference>
<dbReference type="SMART" id="SM00091">
    <property type="entry name" value="PAS"/>
    <property type="match status" value="3"/>
</dbReference>
<dbReference type="InterPro" id="IPR000700">
    <property type="entry name" value="PAS-assoc_C"/>
</dbReference>
<dbReference type="InterPro" id="IPR001610">
    <property type="entry name" value="PAC"/>
</dbReference>
<evidence type="ECO:0000259" key="9">
    <source>
        <dbReference type="PROSITE" id="PS50109"/>
    </source>
</evidence>
<dbReference type="InterPro" id="IPR035965">
    <property type="entry name" value="PAS-like_dom_sf"/>
</dbReference>
<dbReference type="CDD" id="cd00075">
    <property type="entry name" value="HATPase"/>
    <property type="match status" value="1"/>
</dbReference>
<organism evidence="12 13">
    <name type="scientific">Massilia terrae</name>
    <dbReference type="NCBI Taxonomy" id="1811224"/>
    <lineage>
        <taxon>Bacteria</taxon>
        <taxon>Pseudomonadati</taxon>
        <taxon>Pseudomonadota</taxon>
        <taxon>Betaproteobacteria</taxon>
        <taxon>Burkholderiales</taxon>
        <taxon>Oxalobacteraceae</taxon>
        <taxon>Telluria group</taxon>
        <taxon>Massilia</taxon>
    </lineage>
</organism>
<sequence length="977" mass="107395">MSTSPDFEALFRSCPYPFLLMDTTLTVIDVNDAWRRASGAEACDVVGRHVLAAFPPDPEHPDSADAAALQASIEQVIRTRRVHALPMVCYLAADAAEREPRYWSVMHTPVFDERGAVTSVAQNMVEVTEVPEGGRRRADEEFVRFNRSLMDEAVIRVLTDETSHLRELFQQAPGCAAVLRGRDYVVEMVNDAYSAVVGHRPLLGKPMFEALPDLAGQGFEELLAEVYETGKPFVGRSVRMSLARGRGGASGDVYMDFVYQPIFEKNGSVSAVFMQGHEVTEALLAQQAQQAEEDRLRDGLDTARMAVWDWELDTGSIVLSANAPQVLGGHWNEIEAAMGCVPAEDVPLVRAAISEALGARSRYSVIHRFVRPDNGDTLWLHSRGRVLCDENGQARSVRGAMVDITERIRAESELERVNRALAERVRELAEAERRQAFQLEVTDHLRRIGDPDKVYQEVCQMLCRFLGVARVLCGDFDPRRNLLTIQANYSESGLPPLEASYPAYGIGINYFAALASGQTWVNEDVDNDPRTCAGETAAAFRSLGIRAALAVPLNLRGSTLPCLFVHHDAPRRWTAEEVNLVEDISGRMWNAVERVRAEQALRQADLRKDEFLAMLAHELRNPLAPISAAAELLRVGSLDYDSIRRTSQVIARQVGHMTGLVNDLLDVSRVTRGLVVLERKVLDIRRVVADAAEQVGPLIEARGHLLRVTEFDRAVSVEGDHKRLVQVLANLLANAAKYTPAGGAIGLELDVVGSQVLLRVSDNGIGIATDVLPHVFDLFAQAERTPDRSQGGLGLGLALVKSLVELHGGAVDAHSDGPGMGCDFTVRLPRLDIAAEPTKCGQSRPDVLPLSRTLRLMVVDDNVDAASMLKLLLEGSGHDVVVEHDALAALQHAECERFDAFLLDIGLPRMEGRELARRLRRSDANCDAMLVAVTGYGQQCDRNSALESGFDHYFVKPVDAEKLLEVLEAANAHDVWV</sequence>
<evidence type="ECO:0000256" key="1">
    <source>
        <dbReference type="ARBA" id="ARBA00000085"/>
    </source>
</evidence>
<dbReference type="Gene3D" id="1.10.287.130">
    <property type="match status" value="1"/>
</dbReference>
<dbReference type="SMART" id="SM00086">
    <property type="entry name" value="PAC"/>
    <property type="match status" value="1"/>
</dbReference>
<dbReference type="Pfam" id="PF08447">
    <property type="entry name" value="PAS_3"/>
    <property type="match status" value="1"/>
</dbReference>
<evidence type="ECO:0000313" key="13">
    <source>
        <dbReference type="Proteomes" id="UP001204621"/>
    </source>
</evidence>
<name>A0ABT2CU97_9BURK</name>
<dbReference type="PROSITE" id="PS50113">
    <property type="entry name" value="PAC"/>
    <property type="match status" value="1"/>
</dbReference>
<dbReference type="Pfam" id="PF00072">
    <property type="entry name" value="Response_reg"/>
    <property type="match status" value="1"/>
</dbReference>
<dbReference type="PROSITE" id="PS50046">
    <property type="entry name" value="PHYTOCHROME_2"/>
    <property type="match status" value="1"/>
</dbReference>
<dbReference type="InterPro" id="IPR003661">
    <property type="entry name" value="HisK_dim/P_dom"/>
</dbReference>
<evidence type="ECO:0000256" key="3">
    <source>
        <dbReference type="ARBA" id="ARBA00012438"/>
    </source>
</evidence>
<proteinExistence type="inferred from homology"/>
<dbReference type="Gene3D" id="3.40.50.2300">
    <property type="match status" value="1"/>
</dbReference>
<evidence type="ECO:0000259" key="10">
    <source>
        <dbReference type="PROSITE" id="PS50110"/>
    </source>
</evidence>
<dbReference type="InterPro" id="IPR000014">
    <property type="entry name" value="PAS"/>
</dbReference>
<evidence type="ECO:0000259" key="11">
    <source>
        <dbReference type="PROSITE" id="PS50113"/>
    </source>
</evidence>
<keyword evidence="6" id="KW-0418">Kinase</keyword>
<dbReference type="PROSITE" id="PS50110">
    <property type="entry name" value="RESPONSE_REGULATORY"/>
    <property type="match status" value="1"/>
</dbReference>
<dbReference type="Pfam" id="PF01590">
    <property type="entry name" value="GAF"/>
    <property type="match status" value="1"/>
</dbReference>
<feature type="domain" description="Phytochrome chromophore attachment site" evidence="8">
    <location>
        <begin position="413"/>
        <end position="587"/>
    </location>
</feature>
<dbReference type="PANTHER" id="PTHR43547">
    <property type="entry name" value="TWO-COMPONENT HISTIDINE KINASE"/>
    <property type="match status" value="1"/>
</dbReference>
<dbReference type="SUPFAM" id="SSF55785">
    <property type="entry name" value="PYP-like sensor domain (PAS domain)"/>
    <property type="match status" value="3"/>
</dbReference>
<dbReference type="Gene3D" id="3.30.450.40">
    <property type="match status" value="1"/>
</dbReference>
<evidence type="ECO:0000256" key="5">
    <source>
        <dbReference type="ARBA" id="ARBA00022679"/>
    </source>
</evidence>
<keyword evidence="13" id="KW-1185">Reference proteome</keyword>
<dbReference type="InterPro" id="IPR001789">
    <property type="entry name" value="Sig_transdc_resp-reg_receiver"/>
</dbReference>
<dbReference type="SMART" id="SM00065">
    <property type="entry name" value="GAF"/>
    <property type="match status" value="1"/>
</dbReference>
<comment type="similarity">
    <text evidence="2">In the N-terminal section; belongs to the phytochrome family.</text>
</comment>
<dbReference type="InterPro" id="IPR029016">
    <property type="entry name" value="GAF-like_dom_sf"/>
</dbReference>
<dbReference type="InterPro" id="IPR004358">
    <property type="entry name" value="Sig_transdc_His_kin-like_C"/>
</dbReference>
<evidence type="ECO:0000259" key="8">
    <source>
        <dbReference type="PROSITE" id="PS50046"/>
    </source>
</evidence>
<dbReference type="Gene3D" id="3.30.450.20">
    <property type="entry name" value="PAS domain"/>
    <property type="match status" value="3"/>
</dbReference>
<dbReference type="SMART" id="SM00388">
    <property type="entry name" value="HisKA"/>
    <property type="match status" value="1"/>
</dbReference>
<dbReference type="InterPro" id="IPR013655">
    <property type="entry name" value="PAS_fold_3"/>
</dbReference>
<feature type="modified residue" description="4-aspartylphosphate" evidence="7">
    <location>
        <position position="904"/>
    </location>
</feature>